<dbReference type="AlphaFoldDB" id="A0A1J5Q1H5"/>
<comment type="caution">
    <text evidence="1">The sequence shown here is derived from an EMBL/GenBank/DDBJ whole genome shotgun (WGS) entry which is preliminary data.</text>
</comment>
<reference evidence="1" key="1">
    <citation type="submission" date="2016-10" db="EMBL/GenBank/DDBJ databases">
        <title>Sequence of Gallionella enrichment culture.</title>
        <authorList>
            <person name="Poehlein A."/>
            <person name="Muehling M."/>
            <person name="Daniel R."/>
        </authorList>
    </citation>
    <scope>NUCLEOTIDE SEQUENCE</scope>
</reference>
<name>A0A1J5Q1H5_9ZZZZ</name>
<sequence length="138" mass="15207">MAGRLGRDHDDVEVSAWLHLTVMHVEAVGERQRSALFHMGLDRVAIDLGDVLVGHEHHHHVGAFDGLFDLGHFQTGFFRLVPGRAVLAQSHGDLHSAVIEVLCMGMALRAITHDGDFLALDEREVGVFVVIHVHVGSW</sequence>
<organism evidence="1">
    <name type="scientific">mine drainage metagenome</name>
    <dbReference type="NCBI Taxonomy" id="410659"/>
    <lineage>
        <taxon>unclassified sequences</taxon>
        <taxon>metagenomes</taxon>
        <taxon>ecological metagenomes</taxon>
    </lineage>
</organism>
<protein>
    <submittedName>
        <fullName evidence="1">Uncharacterized protein</fullName>
    </submittedName>
</protein>
<evidence type="ECO:0000313" key="1">
    <source>
        <dbReference type="EMBL" id="OIQ69725.1"/>
    </source>
</evidence>
<gene>
    <name evidence="1" type="ORF">GALL_486730</name>
</gene>
<proteinExistence type="predicted"/>
<accession>A0A1J5Q1H5</accession>
<dbReference type="EMBL" id="MLJW01004568">
    <property type="protein sequence ID" value="OIQ69725.1"/>
    <property type="molecule type" value="Genomic_DNA"/>
</dbReference>